<dbReference type="GO" id="GO:0022857">
    <property type="term" value="F:transmembrane transporter activity"/>
    <property type="evidence" value="ECO:0007669"/>
    <property type="project" value="InterPro"/>
</dbReference>
<evidence type="ECO:0000256" key="2">
    <source>
        <dbReference type="ARBA" id="ARBA00022692"/>
    </source>
</evidence>
<feature type="transmembrane region" description="Helical" evidence="6">
    <location>
        <begin position="274"/>
        <end position="295"/>
    </location>
</feature>
<feature type="transmembrane region" description="Helical" evidence="6">
    <location>
        <begin position="379"/>
        <end position="398"/>
    </location>
</feature>
<evidence type="ECO:0000256" key="6">
    <source>
        <dbReference type="SAM" id="Phobius"/>
    </source>
</evidence>
<feature type="transmembrane region" description="Helical" evidence="6">
    <location>
        <begin position="459"/>
        <end position="479"/>
    </location>
</feature>
<feature type="transmembrane region" description="Helical" evidence="6">
    <location>
        <begin position="215"/>
        <end position="234"/>
    </location>
</feature>
<keyword evidence="9" id="KW-1185">Reference proteome</keyword>
<evidence type="ECO:0000256" key="4">
    <source>
        <dbReference type="ARBA" id="ARBA00023136"/>
    </source>
</evidence>
<dbReference type="Proteomes" id="UP001276659">
    <property type="component" value="Unassembled WGS sequence"/>
</dbReference>
<dbReference type="InterPro" id="IPR036259">
    <property type="entry name" value="MFS_trans_sf"/>
</dbReference>
<feature type="transmembrane region" description="Helical" evidence="6">
    <location>
        <begin position="552"/>
        <end position="575"/>
    </location>
</feature>
<gene>
    <name evidence="8" type="ORF">OEA41_005791</name>
</gene>
<dbReference type="PANTHER" id="PTHR23502">
    <property type="entry name" value="MAJOR FACILITATOR SUPERFAMILY"/>
    <property type="match status" value="1"/>
</dbReference>
<reference evidence="8" key="1">
    <citation type="submission" date="2022-11" db="EMBL/GenBank/DDBJ databases">
        <title>Chromosomal genome sequence assembly and mating type (MAT) locus characterization of the leprose asexual lichenized fungus Lepraria neglecta (Nyl.) Erichsen.</title>
        <authorList>
            <person name="Allen J.L."/>
            <person name="Pfeffer B."/>
        </authorList>
    </citation>
    <scope>NUCLEOTIDE SEQUENCE</scope>
    <source>
        <strain evidence="8">Allen 5258</strain>
    </source>
</reference>
<comment type="subcellular location">
    <subcellularLocation>
        <location evidence="1">Membrane</location>
        <topology evidence="1">Multi-pass membrane protein</topology>
    </subcellularLocation>
</comment>
<feature type="region of interest" description="Disordered" evidence="5">
    <location>
        <begin position="1"/>
        <end position="133"/>
    </location>
</feature>
<dbReference type="InterPro" id="IPR011701">
    <property type="entry name" value="MFS"/>
</dbReference>
<accession>A0AAD9Z6F3</accession>
<evidence type="ECO:0000313" key="8">
    <source>
        <dbReference type="EMBL" id="KAK3172469.1"/>
    </source>
</evidence>
<organism evidence="8 9">
    <name type="scientific">Lepraria neglecta</name>
    <dbReference type="NCBI Taxonomy" id="209136"/>
    <lineage>
        <taxon>Eukaryota</taxon>
        <taxon>Fungi</taxon>
        <taxon>Dikarya</taxon>
        <taxon>Ascomycota</taxon>
        <taxon>Pezizomycotina</taxon>
        <taxon>Lecanoromycetes</taxon>
        <taxon>OSLEUM clade</taxon>
        <taxon>Lecanoromycetidae</taxon>
        <taxon>Lecanorales</taxon>
        <taxon>Lecanorineae</taxon>
        <taxon>Stereocaulaceae</taxon>
        <taxon>Lepraria</taxon>
    </lineage>
</organism>
<feature type="domain" description="Major facilitator superfamily (MFS) profile" evidence="7">
    <location>
        <begin position="148"/>
        <end position="580"/>
    </location>
</feature>
<proteinExistence type="predicted"/>
<name>A0AAD9Z6F3_9LECA</name>
<feature type="compositionally biased region" description="Acidic residues" evidence="5">
    <location>
        <begin position="59"/>
        <end position="70"/>
    </location>
</feature>
<dbReference type="AlphaFoldDB" id="A0AAD9Z6F3"/>
<feature type="compositionally biased region" description="Basic and acidic residues" evidence="5">
    <location>
        <begin position="71"/>
        <end position="89"/>
    </location>
</feature>
<dbReference type="EMBL" id="JASNWA010000007">
    <property type="protein sequence ID" value="KAK3172469.1"/>
    <property type="molecule type" value="Genomic_DNA"/>
</dbReference>
<feature type="compositionally biased region" description="Basic and acidic residues" evidence="5">
    <location>
        <begin position="43"/>
        <end position="58"/>
    </location>
</feature>
<dbReference type="FunFam" id="1.20.1250.20:FF:000011">
    <property type="entry name" value="MFS multidrug transporter, putative"/>
    <property type="match status" value="1"/>
</dbReference>
<evidence type="ECO:0000256" key="1">
    <source>
        <dbReference type="ARBA" id="ARBA00004141"/>
    </source>
</evidence>
<feature type="transmembrane region" description="Helical" evidence="6">
    <location>
        <begin position="518"/>
        <end position="540"/>
    </location>
</feature>
<evidence type="ECO:0000256" key="3">
    <source>
        <dbReference type="ARBA" id="ARBA00022989"/>
    </source>
</evidence>
<dbReference type="Gene3D" id="1.20.1250.20">
    <property type="entry name" value="MFS general substrate transporter like domains"/>
    <property type="match status" value="1"/>
</dbReference>
<dbReference type="Pfam" id="PF07690">
    <property type="entry name" value="MFS_1"/>
    <property type="match status" value="1"/>
</dbReference>
<feature type="transmembrane region" description="Helical" evidence="6">
    <location>
        <begin position="491"/>
        <end position="511"/>
    </location>
</feature>
<keyword evidence="2 6" id="KW-0812">Transmembrane</keyword>
<evidence type="ECO:0000259" key="7">
    <source>
        <dbReference type="PROSITE" id="PS50850"/>
    </source>
</evidence>
<dbReference type="InterPro" id="IPR020846">
    <property type="entry name" value="MFS_dom"/>
</dbReference>
<dbReference type="PANTHER" id="PTHR23502:SF60">
    <property type="entry name" value="MAJOR FACILITATOR SUPERFAMILY (MFS) PROFILE DOMAIN-CONTAINING PROTEIN-RELATED"/>
    <property type="match status" value="1"/>
</dbReference>
<dbReference type="SUPFAM" id="SSF103473">
    <property type="entry name" value="MFS general substrate transporter"/>
    <property type="match status" value="1"/>
</dbReference>
<evidence type="ECO:0000256" key="5">
    <source>
        <dbReference type="SAM" id="MobiDB-lite"/>
    </source>
</evidence>
<feature type="transmembrane region" description="Helical" evidence="6">
    <location>
        <begin position="146"/>
        <end position="167"/>
    </location>
</feature>
<feature type="transmembrane region" description="Helical" evidence="6">
    <location>
        <begin position="240"/>
        <end position="262"/>
    </location>
</feature>
<comment type="caution">
    <text evidence="8">The sequence shown here is derived from an EMBL/GenBank/DDBJ whole genome shotgun (WGS) entry which is preliminary data.</text>
</comment>
<protein>
    <recommendedName>
        <fullName evidence="7">Major facilitator superfamily (MFS) profile domain-containing protein</fullName>
    </recommendedName>
</protein>
<feature type="transmembrane region" description="Helical" evidence="6">
    <location>
        <begin position="418"/>
        <end position="438"/>
    </location>
</feature>
<feature type="compositionally biased region" description="Basic and acidic residues" evidence="5">
    <location>
        <begin position="99"/>
        <end position="112"/>
    </location>
</feature>
<evidence type="ECO:0000313" key="9">
    <source>
        <dbReference type="Proteomes" id="UP001276659"/>
    </source>
</evidence>
<dbReference type="CDD" id="cd17323">
    <property type="entry name" value="MFS_Tpo1_MDR_like"/>
    <property type="match status" value="1"/>
</dbReference>
<keyword evidence="3 6" id="KW-1133">Transmembrane helix</keyword>
<keyword evidence="4 6" id="KW-0472">Membrane</keyword>
<feature type="transmembrane region" description="Helical" evidence="6">
    <location>
        <begin position="301"/>
        <end position="323"/>
    </location>
</feature>
<dbReference type="PROSITE" id="PS50850">
    <property type="entry name" value="MFS"/>
    <property type="match status" value="1"/>
</dbReference>
<sequence>MPELEQSHSAPAGRSRLSRPKISRPRAGTASQPRLEHAFSFQHLDDVSNYHGDHHDYPEREEDDSTEYPDDLEKVRSEDEEEAARRGETEVAEVQMGVRDTRDLEANLEKTKSSKSSKTVKDPNLVSWEGPDDPGNPKNWSFKRKWAATIVVSSFTFISPVSSSMVAPALSAIAAEFNITNEVESQLVLSIFVLAYAIGPLFLGPLSEIYGRVPVLQLANLVYLIFNIACGASRTKGQMIAFRFLSGLGGSAPLALGGGVLSDCWRAEERGRAISIYSLAPLLGPAVGPIAGGFITEKTSWRWAFWATSIADGIIQICGLFFLRETYPPKLLHAKAEKLRKETGNTALHTEFEHPERSVGNTMKRSLVRPFKLLGTQPIVQALAIYMAYLYGLMYLVLSTFPSLWEIQYGESVGIGGLNYISLGVGFFLGTQICAPVNDRIYRRLKKRNNNTGRPEFRIPLMVPGSLLVPIGLFIYGWTAQYKTHWIGPNIGAAVFAAGVIIGFQCIQTYLVDSYTRYAASAIGAAAVLRSSAGFGFPLFAPYMYNALQYGWGNSLLGFIALGLGVPAPWLLWFFGKRLRERSPFAAGGD</sequence>
<dbReference type="GO" id="GO:0016020">
    <property type="term" value="C:membrane"/>
    <property type="evidence" value="ECO:0007669"/>
    <property type="project" value="UniProtKB-SubCell"/>
</dbReference>
<feature type="transmembrane region" description="Helical" evidence="6">
    <location>
        <begin position="187"/>
        <end position="203"/>
    </location>
</feature>